<accession>A0A318LFY5</accession>
<evidence type="ECO:0000313" key="1">
    <source>
        <dbReference type="EMBL" id="PXY17341.1"/>
    </source>
</evidence>
<dbReference type="EMBL" id="MASU01000028">
    <property type="protein sequence ID" value="PXY17341.1"/>
    <property type="molecule type" value="Genomic_DNA"/>
</dbReference>
<proteinExistence type="predicted"/>
<comment type="caution">
    <text evidence="1">The sequence shown here is derived from an EMBL/GenBank/DDBJ whole genome shotgun (WGS) entry which is preliminary data.</text>
</comment>
<evidence type="ECO:0000313" key="2">
    <source>
        <dbReference type="Proteomes" id="UP000247892"/>
    </source>
</evidence>
<dbReference type="AlphaFoldDB" id="A0A318LFY5"/>
<dbReference type="RefSeq" id="WP_110344017.1">
    <property type="nucleotide sequence ID" value="NZ_MASU01000028.1"/>
</dbReference>
<dbReference type="Proteomes" id="UP000247892">
    <property type="component" value="Unassembled WGS sequence"/>
</dbReference>
<dbReference type="OrthoDB" id="5193571at2"/>
<gene>
    <name evidence="1" type="ORF">BA062_37665</name>
</gene>
<sequence length="201" mass="19790">MPSTNIYGLPYPALSDAPNGPDQMQALADAVETALSTVDAALRDDLAGVAGGADGSHVWSGSRTVGDTAGNYFNITNLSAVRSAGIATLTGGTTITLNRAGKWALTVVCGVNAPSAGVEKCQIAWPGGPFVGGSLASAVPSGGGFGGAGVVSFGPVWTGWVTATQAAAGFTVQVGRDSAGGDQAAHPTVVYAEYLGAGYVA</sequence>
<name>A0A318LFY5_9PSEU</name>
<protein>
    <submittedName>
        <fullName evidence="1">Uncharacterized protein</fullName>
    </submittedName>
</protein>
<reference evidence="1 2" key="1">
    <citation type="submission" date="2016-07" db="EMBL/GenBank/DDBJ databases">
        <title>Draft genome sequence of Prauserella sp. YIM 121212, isolated from alkaline soil.</title>
        <authorList>
            <person name="Ruckert C."/>
            <person name="Albersmeier A."/>
            <person name="Jiang C.-L."/>
            <person name="Jiang Y."/>
            <person name="Kalinowski J."/>
            <person name="Schneider O."/>
            <person name="Winkler A."/>
            <person name="Zotchev S.B."/>
        </authorList>
    </citation>
    <scope>NUCLEOTIDE SEQUENCE [LARGE SCALE GENOMIC DNA]</scope>
    <source>
        <strain evidence="1 2">YIM 121212</strain>
    </source>
</reference>
<keyword evidence="2" id="KW-1185">Reference proteome</keyword>
<organism evidence="1 2">
    <name type="scientific">Prauserella flavalba</name>
    <dbReference type="NCBI Taxonomy" id="1477506"/>
    <lineage>
        <taxon>Bacteria</taxon>
        <taxon>Bacillati</taxon>
        <taxon>Actinomycetota</taxon>
        <taxon>Actinomycetes</taxon>
        <taxon>Pseudonocardiales</taxon>
        <taxon>Pseudonocardiaceae</taxon>
        <taxon>Prauserella</taxon>
    </lineage>
</organism>